<keyword evidence="3" id="KW-1185">Reference proteome</keyword>
<dbReference type="Pfam" id="PF25028">
    <property type="entry name" value="FnI_RECK"/>
    <property type="match status" value="1"/>
</dbReference>
<protein>
    <recommendedName>
        <fullName evidence="1">Kazal-like domain-containing protein</fullName>
    </recommendedName>
</protein>
<dbReference type="Ensembl" id="ENSCSAVT00000008894.1">
    <property type="protein sequence ID" value="ENSCSAVP00000008781.1"/>
    <property type="gene ID" value="ENSCSAVG00000005209.1"/>
</dbReference>
<dbReference type="InterPro" id="IPR039016">
    <property type="entry name" value="RECK"/>
</dbReference>
<dbReference type="InterPro" id="IPR036058">
    <property type="entry name" value="Kazal_dom_sf"/>
</dbReference>
<evidence type="ECO:0000259" key="1">
    <source>
        <dbReference type="PROSITE" id="PS51465"/>
    </source>
</evidence>
<dbReference type="GO" id="GO:0008191">
    <property type="term" value="F:metalloendopeptidase inhibitor activity"/>
    <property type="evidence" value="ECO:0007669"/>
    <property type="project" value="InterPro"/>
</dbReference>
<dbReference type="Pfam" id="PF07648">
    <property type="entry name" value="Kazal_2"/>
    <property type="match status" value="2"/>
</dbReference>
<name>H2YTX1_CIOSA</name>
<feature type="domain" description="Kazal-like" evidence="1">
    <location>
        <begin position="468"/>
        <end position="536"/>
    </location>
</feature>
<dbReference type="GO" id="GO:0005886">
    <property type="term" value="C:plasma membrane"/>
    <property type="evidence" value="ECO:0007669"/>
    <property type="project" value="TreeGrafter"/>
</dbReference>
<evidence type="ECO:0000313" key="2">
    <source>
        <dbReference type="Ensembl" id="ENSCSAVP00000008781.1"/>
    </source>
</evidence>
<dbReference type="AlphaFoldDB" id="H2YTX1"/>
<dbReference type="Pfam" id="PF23298">
    <property type="entry name" value="FZ_RECK"/>
    <property type="match status" value="1"/>
</dbReference>
<dbReference type="InterPro" id="IPR056979">
    <property type="entry name" value="FZ_RECK"/>
</dbReference>
<dbReference type="InterPro" id="IPR056976">
    <property type="entry name" value="EGF1_RECK"/>
</dbReference>
<dbReference type="STRING" id="51511.ENSCSAVP00000008781"/>
<dbReference type="Pfam" id="PF23332">
    <property type="entry name" value="CC4_RECK"/>
    <property type="match status" value="1"/>
</dbReference>
<dbReference type="eggNOG" id="KOG3649">
    <property type="taxonomic scope" value="Eukaryota"/>
</dbReference>
<dbReference type="GeneTree" id="ENSGT00390000018540"/>
<dbReference type="PROSITE" id="PS51465">
    <property type="entry name" value="KAZAL_2"/>
    <property type="match status" value="2"/>
</dbReference>
<dbReference type="OMA" id="GEVCDTQ"/>
<organism evidence="2 3">
    <name type="scientific">Ciona savignyi</name>
    <name type="common">Pacific transparent sea squirt</name>
    <dbReference type="NCBI Taxonomy" id="51511"/>
    <lineage>
        <taxon>Eukaryota</taxon>
        <taxon>Metazoa</taxon>
        <taxon>Chordata</taxon>
        <taxon>Tunicata</taxon>
        <taxon>Ascidiacea</taxon>
        <taxon>Phlebobranchia</taxon>
        <taxon>Cionidae</taxon>
        <taxon>Ciona</taxon>
    </lineage>
</organism>
<dbReference type="InterPro" id="IPR002350">
    <property type="entry name" value="Kazal_dom"/>
</dbReference>
<accession>H2YTX1</accession>
<reference evidence="2" key="2">
    <citation type="submission" date="2025-08" db="UniProtKB">
        <authorList>
            <consortium name="Ensembl"/>
        </authorList>
    </citation>
    <scope>IDENTIFICATION</scope>
</reference>
<dbReference type="GO" id="GO:0030198">
    <property type="term" value="P:extracellular matrix organization"/>
    <property type="evidence" value="ECO:0007669"/>
    <property type="project" value="TreeGrafter"/>
</dbReference>
<reference evidence="2" key="3">
    <citation type="submission" date="2025-09" db="UniProtKB">
        <authorList>
            <consortium name="Ensembl"/>
        </authorList>
    </citation>
    <scope>IDENTIFICATION</scope>
</reference>
<sequence length="829" mass="91933">QANSKDDISSQCQSQFEKGLDACIFKQQNRQQCCGRRSNASSACRRLCYLAFRSESGPTETDISEISPICSATMASCMRNFTIELRRNSNESMRCCERATNAVSARSSCRHILRTELEAACGAVLPHEPMWECFMHDSKPPEGSRSSPFLREHQCCSRAVSRTCDNLCREIYSKPWMDVQRWDQFKVKCEYGNRELQLTQCLEEVSEPCLMGCSGLDFCSNFNNRPTTMFRSCNAFSDGLARDDFRRWSDGVIKTVFAEIPVKNIQTCEPAKWKAVACALQVKPCSRSTGERSICRSDCLQLLNKCADFTRFPPKMTVNELCDLISPQELQSHCISISTFTKPHHVVKEVTSNVTQPCLPNPCSEREVCVINRAPCDVTAECPRYHCVPGCKMGHGSVFSVPLGSVVRVEDLTRGEGCFRSCTCVTSGELRHCEPLPCTDMKRSCKLAGQIKSHGTSFFVDCNFCSCYSGNVTCTKRQCVTSDSSLEDKRLFTGVPCNCPYHVPVCGANGMTYSSKCVARCLGLLGDEVEPGACSQRDPCQPNPCLKREMCIPTPRICLTRRGRCQQYECLPKARLEIKMSNNAVCSADNKQYDDICKLVRSRRAGHFSHKGKCQIKCPSNGRRQVCGYDHVTYNSSCIAIATGVLPDYVGPCQPNNYGDKKKACAKVRCQALSNPGCKAVFPPDSCCPVCAGLLRVLVSQPHLAAIPSRSWKGPVTVRDIVWLLRRHLNVLECAIYGHLTTEGDLVVMTISTVTKPSLLQTEACSSEAERLSRLINSRSPTLTSDLILSPLTAATWTPLNKDSSSTTITSSLMTMVLMLMTYCLGLHV</sequence>
<dbReference type="Pfam" id="PF25027">
    <property type="entry name" value="EGF1_RECK"/>
    <property type="match status" value="1"/>
</dbReference>
<reference evidence="3" key="1">
    <citation type="submission" date="2003-08" db="EMBL/GenBank/DDBJ databases">
        <authorList>
            <person name="Birren B."/>
            <person name="Nusbaum C."/>
            <person name="Abebe A."/>
            <person name="Abouelleil A."/>
            <person name="Adekoya E."/>
            <person name="Ait-zahra M."/>
            <person name="Allen N."/>
            <person name="Allen T."/>
            <person name="An P."/>
            <person name="Anderson M."/>
            <person name="Anderson S."/>
            <person name="Arachchi H."/>
            <person name="Armbruster J."/>
            <person name="Bachantsang P."/>
            <person name="Baldwin J."/>
            <person name="Barry A."/>
            <person name="Bayul T."/>
            <person name="Blitshsteyn B."/>
            <person name="Bloom T."/>
            <person name="Blye J."/>
            <person name="Boguslavskiy L."/>
            <person name="Borowsky M."/>
            <person name="Boukhgalter B."/>
            <person name="Brunache A."/>
            <person name="Butler J."/>
            <person name="Calixte N."/>
            <person name="Calvo S."/>
            <person name="Camarata J."/>
            <person name="Campo K."/>
            <person name="Chang J."/>
            <person name="Cheshatsang Y."/>
            <person name="Citroen M."/>
            <person name="Collymore A."/>
            <person name="Considine T."/>
            <person name="Cook A."/>
            <person name="Cooke P."/>
            <person name="Corum B."/>
            <person name="Cuomo C."/>
            <person name="David R."/>
            <person name="Dawoe T."/>
            <person name="Degray S."/>
            <person name="Dodge S."/>
            <person name="Dooley K."/>
            <person name="Dorje P."/>
            <person name="Dorjee K."/>
            <person name="Dorris L."/>
            <person name="Duffey N."/>
            <person name="Dupes A."/>
            <person name="Elkins T."/>
            <person name="Engels R."/>
            <person name="Erickson J."/>
            <person name="Farina A."/>
            <person name="Faro S."/>
            <person name="Ferreira P."/>
            <person name="Fischer H."/>
            <person name="Fitzgerald M."/>
            <person name="Foley K."/>
            <person name="Gage D."/>
            <person name="Galagan J."/>
            <person name="Gearin G."/>
            <person name="Gnerre S."/>
            <person name="Gnirke A."/>
            <person name="Goyette A."/>
            <person name="Graham J."/>
            <person name="Grandbois E."/>
            <person name="Gyaltsen K."/>
            <person name="Hafez N."/>
            <person name="Hagopian D."/>
            <person name="Hagos B."/>
            <person name="Hall J."/>
            <person name="Hatcher B."/>
            <person name="Heller A."/>
            <person name="Higgins H."/>
            <person name="Honan T."/>
            <person name="Horn A."/>
            <person name="Houde N."/>
            <person name="Hughes L."/>
            <person name="Hulme W."/>
            <person name="Husby E."/>
            <person name="Iliev I."/>
            <person name="Jaffe D."/>
            <person name="Jones C."/>
            <person name="Kamal M."/>
            <person name="Kamat A."/>
            <person name="Kamvysselis M."/>
            <person name="Karlsson E."/>
            <person name="Kells C."/>
            <person name="Kieu A."/>
            <person name="Kisner P."/>
            <person name="Kodira C."/>
            <person name="Kulbokas E."/>
            <person name="Labutti K."/>
            <person name="Lama D."/>
            <person name="Landers T."/>
            <person name="Leger J."/>
            <person name="Levine S."/>
            <person name="Lewis D."/>
            <person name="Lewis T."/>
            <person name="Lindblad-toh K."/>
            <person name="Liu X."/>
            <person name="Lokyitsang T."/>
            <person name="Lokyitsang Y."/>
            <person name="Lucien O."/>
            <person name="Lui A."/>
            <person name="Ma L.J."/>
            <person name="Mabbitt R."/>
            <person name="Macdonald J."/>
            <person name="Maclean C."/>
            <person name="Major J."/>
            <person name="Manning J."/>
            <person name="Marabella R."/>
            <person name="Maru K."/>
            <person name="Matthews C."/>
            <person name="Mauceli E."/>
            <person name="Mccarthy M."/>
            <person name="Mcdonough S."/>
            <person name="Mcghee T."/>
            <person name="Meldrim J."/>
            <person name="Meneus L."/>
            <person name="Mesirov J."/>
            <person name="Mihalev A."/>
            <person name="Mihova T."/>
            <person name="Mikkelsen T."/>
            <person name="Mlenga V."/>
            <person name="Moru K."/>
            <person name="Mozes J."/>
            <person name="Mulrain L."/>
            <person name="Munson G."/>
            <person name="Naylor J."/>
            <person name="Newes C."/>
            <person name="Nguyen C."/>
            <person name="Nguyen N."/>
            <person name="Nguyen T."/>
            <person name="Nicol R."/>
            <person name="Nielsen C."/>
            <person name="Nizzari M."/>
            <person name="Norbu C."/>
            <person name="Norbu N."/>
            <person name="O'donnell P."/>
            <person name="Okoawo O."/>
            <person name="O'leary S."/>
            <person name="Omotosho B."/>
            <person name="O'neill K."/>
            <person name="Osman S."/>
            <person name="Parker S."/>
            <person name="Perrin D."/>
            <person name="Phunkhang P."/>
            <person name="Piqani B."/>
            <person name="Purcell S."/>
            <person name="Rachupka T."/>
            <person name="Ramasamy U."/>
            <person name="Rameau R."/>
            <person name="Ray V."/>
            <person name="Raymond C."/>
            <person name="Retta R."/>
            <person name="Richardson S."/>
            <person name="Rise C."/>
            <person name="Rodriguez J."/>
            <person name="Rogers J."/>
            <person name="Rogov P."/>
            <person name="Rutman M."/>
            <person name="Schupbach R."/>
            <person name="Seaman C."/>
            <person name="Settipalli S."/>
            <person name="Sharpe T."/>
            <person name="Sheridan J."/>
            <person name="Sherpa N."/>
            <person name="Shi J."/>
            <person name="Smirnov S."/>
            <person name="Smith C."/>
            <person name="Sougnez C."/>
            <person name="Spencer B."/>
            <person name="Stalker J."/>
            <person name="Stange-thomann N."/>
            <person name="Stavropoulos S."/>
            <person name="Stetson K."/>
            <person name="Stone C."/>
            <person name="Stone S."/>
            <person name="Stubbs M."/>
            <person name="Talamas J."/>
            <person name="Tchuinga P."/>
            <person name="Tenzing P."/>
            <person name="Tesfaye S."/>
            <person name="Theodore J."/>
            <person name="Thoulutsang Y."/>
            <person name="Topham K."/>
            <person name="Towey S."/>
            <person name="Tsamla T."/>
            <person name="Tsomo N."/>
            <person name="Vallee D."/>
            <person name="Vassiliev H."/>
            <person name="Venkataraman V."/>
            <person name="Vinson J."/>
            <person name="Vo A."/>
            <person name="Wade C."/>
            <person name="Wang S."/>
            <person name="Wangchuk T."/>
            <person name="Wangdi T."/>
            <person name="Whittaker C."/>
            <person name="Wilkinson J."/>
            <person name="Wu Y."/>
            <person name="Wyman D."/>
            <person name="Yadav S."/>
            <person name="Yang S."/>
            <person name="Yang X."/>
            <person name="Yeager S."/>
            <person name="Yee E."/>
            <person name="Young G."/>
            <person name="Zainoun J."/>
            <person name="Zembeck L."/>
            <person name="Zimmer A."/>
            <person name="Zody M."/>
            <person name="Lander E."/>
        </authorList>
    </citation>
    <scope>NUCLEOTIDE SEQUENCE [LARGE SCALE GENOMIC DNA]</scope>
</reference>
<dbReference type="SUPFAM" id="SSF100895">
    <property type="entry name" value="Kazal-type serine protease inhibitors"/>
    <property type="match status" value="2"/>
</dbReference>
<dbReference type="PANTHER" id="PTHR13487">
    <property type="entry name" value="SERINE PROTEASE INHIBITOR"/>
    <property type="match status" value="1"/>
</dbReference>
<dbReference type="Proteomes" id="UP000007875">
    <property type="component" value="Unassembled WGS sequence"/>
</dbReference>
<dbReference type="InterPro" id="IPR056978">
    <property type="entry name" value="CC4_RECK"/>
</dbReference>
<feature type="domain" description="Kazal-like" evidence="1">
    <location>
        <begin position="608"/>
        <end position="655"/>
    </location>
</feature>
<dbReference type="InParanoid" id="H2YTX1"/>
<dbReference type="InterPro" id="IPR056977">
    <property type="entry name" value="FnI_RECK"/>
</dbReference>
<evidence type="ECO:0000313" key="3">
    <source>
        <dbReference type="Proteomes" id="UP000007875"/>
    </source>
</evidence>
<dbReference type="PANTHER" id="PTHR13487:SF3">
    <property type="entry name" value="REVERSION-INDUCING CYSTEINE-RICH PROTEIN WITH KAZAL MOTIFS"/>
    <property type="match status" value="1"/>
</dbReference>
<proteinExistence type="predicted"/>